<name>A0A7M5XFV0_9CNID</name>
<proteinExistence type="predicted"/>
<feature type="transmembrane region" description="Helical" evidence="2">
    <location>
        <begin position="247"/>
        <end position="267"/>
    </location>
</feature>
<evidence type="ECO:0000313" key="4">
    <source>
        <dbReference type="Proteomes" id="UP000594262"/>
    </source>
</evidence>
<evidence type="ECO:0000256" key="2">
    <source>
        <dbReference type="SAM" id="Phobius"/>
    </source>
</evidence>
<feature type="region of interest" description="Disordered" evidence="1">
    <location>
        <begin position="206"/>
        <end position="230"/>
    </location>
</feature>
<keyword evidence="2" id="KW-0472">Membrane</keyword>
<accession>A0A7M5XFV0</accession>
<feature type="region of interest" description="Disordered" evidence="1">
    <location>
        <begin position="1"/>
        <end position="57"/>
    </location>
</feature>
<protein>
    <submittedName>
        <fullName evidence="3">Uncharacterized protein</fullName>
    </submittedName>
</protein>
<feature type="transmembrane region" description="Helical" evidence="2">
    <location>
        <begin position="419"/>
        <end position="436"/>
    </location>
</feature>
<feature type="region of interest" description="Disordered" evidence="1">
    <location>
        <begin position="150"/>
        <end position="189"/>
    </location>
</feature>
<keyword evidence="2" id="KW-0812">Transmembrane</keyword>
<feature type="compositionally biased region" description="Polar residues" evidence="1">
    <location>
        <begin position="150"/>
        <end position="179"/>
    </location>
</feature>
<feature type="compositionally biased region" description="Polar residues" evidence="1">
    <location>
        <begin position="206"/>
        <end position="224"/>
    </location>
</feature>
<evidence type="ECO:0000313" key="3">
    <source>
        <dbReference type="EnsemblMetazoa" id="CLYHEMP022582.1"/>
    </source>
</evidence>
<feature type="transmembrane region" description="Helical" evidence="2">
    <location>
        <begin position="464"/>
        <end position="484"/>
    </location>
</feature>
<evidence type="ECO:0000256" key="1">
    <source>
        <dbReference type="SAM" id="MobiDB-lite"/>
    </source>
</evidence>
<feature type="compositionally biased region" description="Polar residues" evidence="1">
    <location>
        <begin position="1"/>
        <end position="46"/>
    </location>
</feature>
<dbReference type="EnsemblMetazoa" id="CLYHEMT022582.1">
    <property type="protein sequence ID" value="CLYHEMP022582.1"/>
    <property type="gene ID" value="CLYHEMG022582"/>
</dbReference>
<keyword evidence="4" id="KW-1185">Reference proteome</keyword>
<dbReference type="Proteomes" id="UP000594262">
    <property type="component" value="Unplaced"/>
</dbReference>
<sequence length="489" mass="52854">MRVTDNSSSVEVSMTTTLTADGIDQESQITGDSSTMDVRNNGSISFDSMDKDPRTSGSLAAIDAGDISSVCDIVIGKETSGDSLPVQIKPNAFVGNEDNECSKDLLAKKEIGEEIANANSSIIVDDGQLPCFSGYIKPIKNVDDADNVGKLTQASTDDGNSDSTALETSDGSQITTTPGQYDPNEAPAENLNSKLEDLNCDDHIDPSSTISDGNLGKNVSGNDSNHNNGKVKVGGGWKNLKVDKSGLIDLIFAIVGLLLVLTIFLIAQRTHVPPTVKSDQSPGFPKSLFNGLRCIQSGVEQYANPAQLTEPFLTGLNKVKEYPYSAFHRLRLSIGIAQLGALVQPLSNGIEHIQKGVEGLYVIAIGFITPPPKTLWNRVTDMLSYVTLKKEQPRGYGIENTLFYMWQSEPPKTTNNENLMIYVLCYVVLLVTFLVVREPLGNLAKRFGYGYFKNIGGYLSKGKWFLLIIGVMVGVVALVVYFNADMISA</sequence>
<organism evidence="3 4">
    <name type="scientific">Clytia hemisphaerica</name>
    <dbReference type="NCBI Taxonomy" id="252671"/>
    <lineage>
        <taxon>Eukaryota</taxon>
        <taxon>Metazoa</taxon>
        <taxon>Cnidaria</taxon>
        <taxon>Hydrozoa</taxon>
        <taxon>Hydroidolina</taxon>
        <taxon>Leptothecata</taxon>
        <taxon>Obeliida</taxon>
        <taxon>Clytiidae</taxon>
        <taxon>Clytia</taxon>
    </lineage>
</organism>
<keyword evidence="2" id="KW-1133">Transmembrane helix</keyword>
<reference evidence="3" key="1">
    <citation type="submission" date="2021-01" db="UniProtKB">
        <authorList>
            <consortium name="EnsemblMetazoa"/>
        </authorList>
    </citation>
    <scope>IDENTIFICATION</scope>
</reference>
<dbReference type="AlphaFoldDB" id="A0A7M5XFV0"/>